<dbReference type="RefSeq" id="WP_407047913.1">
    <property type="nucleotide sequence ID" value="NZ_CP158568.1"/>
</dbReference>
<feature type="chain" id="PRO_5043761821" description="YHYH domain-containing protein" evidence="1">
    <location>
        <begin position="27"/>
        <end position="100"/>
    </location>
</feature>
<dbReference type="AlphaFoldDB" id="A0AAU7X549"/>
<accession>A0AAU7X549</accession>
<dbReference type="EMBL" id="CP158568">
    <property type="protein sequence ID" value="XBY42812.1"/>
    <property type="molecule type" value="Genomic_DNA"/>
</dbReference>
<evidence type="ECO:0000313" key="2">
    <source>
        <dbReference type="EMBL" id="XBY42812.1"/>
    </source>
</evidence>
<feature type="signal peptide" evidence="1">
    <location>
        <begin position="1"/>
        <end position="26"/>
    </location>
</feature>
<proteinExistence type="predicted"/>
<evidence type="ECO:0000256" key="1">
    <source>
        <dbReference type="SAM" id="SignalP"/>
    </source>
</evidence>
<evidence type="ECO:0008006" key="3">
    <source>
        <dbReference type="Google" id="ProtNLM"/>
    </source>
</evidence>
<organism evidence="2">
    <name type="scientific">Methyloraptor flagellatus</name>
    <dbReference type="NCBI Taxonomy" id="3162530"/>
    <lineage>
        <taxon>Bacteria</taxon>
        <taxon>Pseudomonadati</taxon>
        <taxon>Pseudomonadota</taxon>
        <taxon>Alphaproteobacteria</taxon>
        <taxon>Hyphomicrobiales</taxon>
        <taxon>Ancalomicrobiaceae</taxon>
        <taxon>Methyloraptor</taxon>
    </lineage>
</organism>
<protein>
    <recommendedName>
        <fullName evidence="3">YHYH domain-containing protein</fullName>
    </recommendedName>
</protein>
<keyword evidence="1" id="KW-0732">Signal</keyword>
<reference evidence="2" key="1">
    <citation type="submission" date="2024-06" db="EMBL/GenBank/DDBJ databases">
        <title>Methylostella associata gen. nov., sp. nov., a novel Ancalomicrobiaceae-affiliated facultatively methylotrophic bacteria that feed on methanotrophs of the genus Methylococcus.</title>
        <authorList>
            <person name="Saltykova V."/>
            <person name="Danilova O.V."/>
            <person name="Oshkin I.Y."/>
            <person name="Belova S.E."/>
            <person name="Pimenov N.V."/>
            <person name="Dedysh S.N."/>
        </authorList>
    </citation>
    <scope>NUCLEOTIDE SEQUENCE</scope>
    <source>
        <strain evidence="2">S20</strain>
    </source>
</reference>
<gene>
    <name evidence="2" type="ORF">ABS361_11830</name>
</gene>
<dbReference type="KEGG" id="mflg:ABS361_11830"/>
<name>A0AAU7X549_9HYPH</name>
<sequence>MPSRVFPRLRLLAAAVVALFASGAFEAAPASAAEPCCVHHTAGYRHVRHHHGRHHHAWHHHRAYRAGFGDSYWRTGYGNLRYQYPWVRWCSTSPMKPAGY</sequence>